<dbReference type="InterPro" id="IPR023780">
    <property type="entry name" value="Chromo_domain"/>
</dbReference>
<dbReference type="Gene3D" id="3.30.420.10">
    <property type="entry name" value="Ribonuclease H-like superfamily/Ribonuclease H"/>
    <property type="match status" value="1"/>
</dbReference>
<keyword evidence="6" id="KW-1185">Reference proteome</keyword>
<dbReference type="InterPro" id="IPR050951">
    <property type="entry name" value="Retrovirus_Pol_polyprotein"/>
</dbReference>
<evidence type="ECO:0000256" key="1">
    <source>
        <dbReference type="ARBA" id="ARBA00004123"/>
    </source>
</evidence>
<dbReference type="FunFam" id="3.30.420.10:FF:000032">
    <property type="entry name" value="Retrovirus-related Pol polyprotein from transposon 297-like Protein"/>
    <property type="match status" value="1"/>
</dbReference>
<dbReference type="GO" id="GO:0005634">
    <property type="term" value="C:nucleus"/>
    <property type="evidence" value="ECO:0007669"/>
    <property type="project" value="UniProtKB-SubCell"/>
</dbReference>
<dbReference type="AlphaFoldDB" id="A0A9J7YQ95"/>
<evidence type="ECO:0000259" key="4">
    <source>
        <dbReference type="PROSITE" id="PS50994"/>
    </source>
</evidence>
<dbReference type="Gene3D" id="2.40.50.40">
    <property type="match status" value="1"/>
</dbReference>
<feature type="domain" description="Chromo" evidence="3">
    <location>
        <begin position="338"/>
        <end position="396"/>
    </location>
</feature>
<accession>A0A9J7YQ95</accession>
<dbReference type="InterPro" id="IPR016197">
    <property type="entry name" value="Chromo-like_dom_sf"/>
</dbReference>
<evidence type="ECO:0000313" key="6">
    <source>
        <dbReference type="Proteomes" id="UP001108240"/>
    </source>
</evidence>
<reference evidence="5" key="1">
    <citation type="submission" date="2025-08" db="UniProtKB">
        <authorList>
            <consortium name="Ensembl"/>
        </authorList>
    </citation>
    <scope>IDENTIFICATION</scope>
</reference>
<dbReference type="PROSITE" id="PS50994">
    <property type="entry name" value="INTEGRASE"/>
    <property type="match status" value="1"/>
</dbReference>
<feature type="coiled-coil region" evidence="2">
    <location>
        <begin position="412"/>
        <end position="439"/>
    </location>
</feature>
<dbReference type="Pfam" id="PF00665">
    <property type="entry name" value="rve"/>
    <property type="match status" value="1"/>
</dbReference>
<organism evidence="5 6">
    <name type="scientific">Cyprinus carpio carpio</name>
    <dbReference type="NCBI Taxonomy" id="630221"/>
    <lineage>
        <taxon>Eukaryota</taxon>
        <taxon>Metazoa</taxon>
        <taxon>Chordata</taxon>
        <taxon>Craniata</taxon>
        <taxon>Vertebrata</taxon>
        <taxon>Euteleostomi</taxon>
        <taxon>Actinopterygii</taxon>
        <taxon>Neopterygii</taxon>
        <taxon>Teleostei</taxon>
        <taxon>Ostariophysi</taxon>
        <taxon>Cypriniformes</taxon>
        <taxon>Cyprinidae</taxon>
        <taxon>Cyprininae</taxon>
        <taxon>Cyprinus</taxon>
    </lineage>
</organism>
<evidence type="ECO:0000259" key="3">
    <source>
        <dbReference type="PROSITE" id="PS50013"/>
    </source>
</evidence>
<dbReference type="PANTHER" id="PTHR37984:SF15">
    <property type="entry name" value="INTEGRASE CATALYTIC DOMAIN-CONTAINING PROTEIN"/>
    <property type="match status" value="1"/>
</dbReference>
<dbReference type="Proteomes" id="UP001108240">
    <property type="component" value="Unplaced"/>
</dbReference>
<dbReference type="GO" id="GO:0015074">
    <property type="term" value="P:DNA integration"/>
    <property type="evidence" value="ECO:0007669"/>
    <property type="project" value="InterPro"/>
</dbReference>
<dbReference type="PANTHER" id="PTHR37984">
    <property type="entry name" value="PROTEIN CBG26694"/>
    <property type="match status" value="1"/>
</dbReference>
<evidence type="ECO:0000256" key="2">
    <source>
        <dbReference type="SAM" id="Coils"/>
    </source>
</evidence>
<dbReference type="SUPFAM" id="SSF53098">
    <property type="entry name" value="Ribonuclease H-like"/>
    <property type="match status" value="1"/>
</dbReference>
<protein>
    <submittedName>
        <fullName evidence="5">Uncharacterized protein</fullName>
    </submittedName>
</protein>
<comment type="subcellular location">
    <subcellularLocation>
        <location evidence="1">Nucleus</location>
    </subcellularLocation>
</comment>
<dbReference type="PROSITE" id="PS50013">
    <property type="entry name" value="CHROMO_2"/>
    <property type="match status" value="1"/>
</dbReference>
<dbReference type="Ensembl" id="ENSCCRT00000140654.1">
    <property type="protein sequence ID" value="ENSCCRP00000121361.1"/>
    <property type="gene ID" value="ENSCCRG00000071327.1"/>
</dbReference>
<evidence type="ECO:0000313" key="5">
    <source>
        <dbReference type="Ensembl" id="ENSCCRP00000121361.1"/>
    </source>
</evidence>
<dbReference type="GO" id="GO:0003676">
    <property type="term" value="F:nucleic acid binding"/>
    <property type="evidence" value="ECO:0007669"/>
    <property type="project" value="InterPro"/>
</dbReference>
<dbReference type="SMART" id="SM00298">
    <property type="entry name" value="CHROMO"/>
    <property type="match status" value="1"/>
</dbReference>
<dbReference type="SUPFAM" id="SSF54160">
    <property type="entry name" value="Chromo domain-like"/>
    <property type="match status" value="1"/>
</dbReference>
<reference evidence="5" key="2">
    <citation type="submission" date="2025-09" db="UniProtKB">
        <authorList>
            <consortium name="Ensembl"/>
        </authorList>
    </citation>
    <scope>IDENTIFICATION</scope>
</reference>
<dbReference type="InterPro" id="IPR036397">
    <property type="entry name" value="RNaseH_sf"/>
</dbReference>
<dbReference type="InterPro" id="IPR000953">
    <property type="entry name" value="Chromo/chromo_shadow_dom"/>
</dbReference>
<feature type="domain" description="Integrase catalytic" evidence="4">
    <location>
        <begin position="34"/>
        <end position="193"/>
    </location>
</feature>
<dbReference type="Pfam" id="PF24626">
    <property type="entry name" value="SH3_Tf2-1"/>
    <property type="match status" value="1"/>
</dbReference>
<name>A0A9J7YQ95_CYPCA</name>
<dbReference type="GeneTree" id="ENSGT00940000163772"/>
<dbReference type="InterPro" id="IPR056924">
    <property type="entry name" value="SH3_Tf2-1"/>
</dbReference>
<dbReference type="Pfam" id="PF00385">
    <property type="entry name" value="Chromo"/>
    <property type="match status" value="1"/>
</dbReference>
<dbReference type="InterPro" id="IPR001584">
    <property type="entry name" value="Integrase_cat-core"/>
</dbReference>
<dbReference type="InterPro" id="IPR012337">
    <property type="entry name" value="RNaseH-like_sf"/>
</dbReference>
<proteinExistence type="predicted"/>
<keyword evidence="2" id="KW-0175">Coiled coil</keyword>
<sequence length="522" mass="58796">MGQDVRQFVLACSVCAQNKVSNCPSIGQLQHLPIPSRPWSHIALDFVSGLPLSNGYTVILTVVDRFSKAVHFVPLPKLPSAKETAQLVIDHVFCIHGLPVDVVSDRGPQFVSRFWQEFCQQIGASTSLLSGFHPQTNGQCERANQDLERVLCCLAFRNPASWSQQLTWIEYSHNTLPVAATGMSPFECSVGYLPPMFPSQEPDAAVPSALAFVRRCRSVWRKARKALVQASRRTKAAADRHRIPAHRYVCGQKVWLSTKDLPLKAVSRKLAPRFIGPYQITKILNPVAVRLKLPSSLGQVHPVFHVSRVKPVFRSSLNTNISSPAPPPPRLVDGSPAYSVRRLLDVRRRGRGFQYLVDWEGYGPEERSWVPARDILDRSLIDDFRRKRAEDCEKELPEISEHHQTLKISERLKQMLKISEQLKQMSKECEKELRKICERLKQMSLTNKEEISEQEICADATKEEMKKGERERRIVVKDTAISQATGGPRGADGRVLDMHGKSLVVRNTSTEHTGVHESTGKE</sequence>